<feature type="domain" description="Cupin type-2" evidence="1">
    <location>
        <begin position="40"/>
        <end position="92"/>
    </location>
</feature>
<accession>A0A0F9QFD9</accession>
<gene>
    <name evidence="2" type="ORF">LCGC14_1021470</name>
</gene>
<dbReference type="AlphaFoldDB" id="A0A0F9QFD9"/>
<sequence length="109" mass="12778">MISKINLEKKIQEIEDKPWSPIDITRTNDQVIRMALLEGEFHWHKHTNEDELFYVFKGEIIIQLKNQPNIKLNEGEMVVIPKGVEHCPKSSEPSYVLLFEPFKLKTMGD</sequence>
<name>A0A0F9QFD9_9ZZZZ</name>
<evidence type="ECO:0000259" key="1">
    <source>
        <dbReference type="Pfam" id="PF07883"/>
    </source>
</evidence>
<dbReference type="InterPro" id="IPR052044">
    <property type="entry name" value="PKS_Associated_Protein"/>
</dbReference>
<protein>
    <recommendedName>
        <fullName evidence="1">Cupin type-2 domain-containing protein</fullName>
    </recommendedName>
</protein>
<dbReference type="EMBL" id="LAZR01004085">
    <property type="protein sequence ID" value="KKN11936.1"/>
    <property type="molecule type" value="Genomic_DNA"/>
</dbReference>
<dbReference type="PANTHER" id="PTHR36114:SF1">
    <property type="entry name" value="16.7 KDA PROTEIN IN WHIE LOCUS"/>
    <property type="match status" value="1"/>
</dbReference>
<comment type="caution">
    <text evidence="2">The sequence shown here is derived from an EMBL/GenBank/DDBJ whole genome shotgun (WGS) entry which is preliminary data.</text>
</comment>
<dbReference type="SUPFAM" id="SSF51182">
    <property type="entry name" value="RmlC-like cupins"/>
    <property type="match status" value="1"/>
</dbReference>
<dbReference type="Gene3D" id="2.60.120.10">
    <property type="entry name" value="Jelly Rolls"/>
    <property type="match status" value="1"/>
</dbReference>
<dbReference type="InterPro" id="IPR013096">
    <property type="entry name" value="Cupin_2"/>
</dbReference>
<organism evidence="2">
    <name type="scientific">marine sediment metagenome</name>
    <dbReference type="NCBI Taxonomy" id="412755"/>
    <lineage>
        <taxon>unclassified sequences</taxon>
        <taxon>metagenomes</taxon>
        <taxon>ecological metagenomes</taxon>
    </lineage>
</organism>
<dbReference type="Pfam" id="PF07883">
    <property type="entry name" value="Cupin_2"/>
    <property type="match status" value="1"/>
</dbReference>
<proteinExistence type="predicted"/>
<dbReference type="InterPro" id="IPR014710">
    <property type="entry name" value="RmlC-like_jellyroll"/>
</dbReference>
<dbReference type="CDD" id="cd02226">
    <property type="entry name" value="cupin_YdbB-like"/>
    <property type="match status" value="1"/>
</dbReference>
<dbReference type="PANTHER" id="PTHR36114">
    <property type="entry name" value="16.7 KDA PROTEIN IN WHIE LOCUS"/>
    <property type="match status" value="1"/>
</dbReference>
<dbReference type="InterPro" id="IPR011051">
    <property type="entry name" value="RmlC_Cupin_sf"/>
</dbReference>
<reference evidence="2" key="1">
    <citation type="journal article" date="2015" name="Nature">
        <title>Complex archaea that bridge the gap between prokaryotes and eukaryotes.</title>
        <authorList>
            <person name="Spang A."/>
            <person name="Saw J.H."/>
            <person name="Jorgensen S.L."/>
            <person name="Zaremba-Niedzwiedzka K."/>
            <person name="Martijn J."/>
            <person name="Lind A.E."/>
            <person name="van Eijk R."/>
            <person name="Schleper C."/>
            <person name="Guy L."/>
            <person name="Ettema T.J."/>
        </authorList>
    </citation>
    <scope>NUCLEOTIDE SEQUENCE</scope>
</reference>
<evidence type="ECO:0000313" key="2">
    <source>
        <dbReference type="EMBL" id="KKN11936.1"/>
    </source>
</evidence>